<evidence type="ECO:0000313" key="6">
    <source>
        <dbReference type="Proteomes" id="UP000001542"/>
    </source>
</evidence>
<dbReference type="SMR" id="A2DU93"/>
<dbReference type="STRING" id="5722.A2DU93"/>
<keyword evidence="6" id="KW-1185">Reference proteome</keyword>
<dbReference type="PROSITE" id="PS50102">
    <property type="entry name" value="RRM"/>
    <property type="match status" value="2"/>
</dbReference>
<dbReference type="VEuPathDB" id="TrichDB:TVAG_278520"/>
<feature type="region of interest" description="Disordered" evidence="3">
    <location>
        <begin position="175"/>
        <end position="195"/>
    </location>
</feature>
<dbReference type="InterPro" id="IPR050886">
    <property type="entry name" value="RNA-binding_reg"/>
</dbReference>
<evidence type="ECO:0000256" key="2">
    <source>
        <dbReference type="PROSITE-ProRule" id="PRU00176"/>
    </source>
</evidence>
<accession>A2DU93</accession>
<feature type="domain" description="RRM" evidence="4">
    <location>
        <begin position="6"/>
        <end position="84"/>
    </location>
</feature>
<dbReference type="SMART" id="SM00360">
    <property type="entry name" value="RRM"/>
    <property type="match status" value="2"/>
</dbReference>
<dbReference type="Gene3D" id="3.30.70.330">
    <property type="match status" value="2"/>
</dbReference>
<dbReference type="InParanoid" id="A2DU93"/>
<feature type="domain" description="RRM" evidence="4">
    <location>
        <begin position="95"/>
        <end position="171"/>
    </location>
</feature>
<dbReference type="AlphaFoldDB" id="A2DU93"/>
<dbReference type="Proteomes" id="UP000001542">
    <property type="component" value="Unassembled WGS sequence"/>
</dbReference>
<dbReference type="RefSeq" id="XP_001328309.1">
    <property type="nucleotide sequence ID" value="XM_001328274.1"/>
</dbReference>
<proteinExistence type="predicted"/>
<dbReference type="OMA" id="MNSFYVG"/>
<evidence type="ECO:0000256" key="1">
    <source>
        <dbReference type="ARBA" id="ARBA00022884"/>
    </source>
</evidence>
<evidence type="ECO:0000313" key="5">
    <source>
        <dbReference type="EMBL" id="EAY16086.1"/>
    </source>
</evidence>
<protein>
    <recommendedName>
        <fullName evidence="4">RRM domain-containing protein</fullName>
    </recommendedName>
</protein>
<reference evidence="5" key="2">
    <citation type="journal article" date="2007" name="Science">
        <title>Draft genome sequence of the sexually transmitted pathogen Trichomonas vaginalis.</title>
        <authorList>
            <person name="Carlton J.M."/>
            <person name="Hirt R.P."/>
            <person name="Silva J.C."/>
            <person name="Delcher A.L."/>
            <person name="Schatz M."/>
            <person name="Zhao Q."/>
            <person name="Wortman J.R."/>
            <person name="Bidwell S.L."/>
            <person name="Alsmark U.C.M."/>
            <person name="Besteiro S."/>
            <person name="Sicheritz-Ponten T."/>
            <person name="Noel C.J."/>
            <person name="Dacks J.B."/>
            <person name="Foster P.G."/>
            <person name="Simillion C."/>
            <person name="Van de Peer Y."/>
            <person name="Miranda-Saavedra D."/>
            <person name="Barton G.J."/>
            <person name="Westrop G.D."/>
            <person name="Mueller S."/>
            <person name="Dessi D."/>
            <person name="Fiori P.L."/>
            <person name="Ren Q."/>
            <person name="Paulsen I."/>
            <person name="Zhang H."/>
            <person name="Bastida-Corcuera F.D."/>
            <person name="Simoes-Barbosa A."/>
            <person name="Brown M.T."/>
            <person name="Hayes R.D."/>
            <person name="Mukherjee M."/>
            <person name="Okumura C.Y."/>
            <person name="Schneider R."/>
            <person name="Smith A.J."/>
            <person name="Vanacova S."/>
            <person name="Villalvazo M."/>
            <person name="Haas B.J."/>
            <person name="Pertea M."/>
            <person name="Feldblyum T.V."/>
            <person name="Utterback T.R."/>
            <person name="Shu C.L."/>
            <person name="Osoegawa K."/>
            <person name="de Jong P.J."/>
            <person name="Hrdy I."/>
            <person name="Horvathova L."/>
            <person name="Zubacova Z."/>
            <person name="Dolezal P."/>
            <person name="Malik S.B."/>
            <person name="Logsdon J.M. Jr."/>
            <person name="Henze K."/>
            <person name="Gupta A."/>
            <person name="Wang C.C."/>
            <person name="Dunne R.L."/>
            <person name="Upcroft J.A."/>
            <person name="Upcroft P."/>
            <person name="White O."/>
            <person name="Salzberg S.L."/>
            <person name="Tang P."/>
            <person name="Chiu C.-H."/>
            <person name="Lee Y.-S."/>
            <person name="Embley T.M."/>
            <person name="Coombs G.H."/>
            <person name="Mottram J.C."/>
            <person name="Tachezy J."/>
            <person name="Fraser-Liggett C.M."/>
            <person name="Johnson P.J."/>
        </authorList>
    </citation>
    <scope>NUCLEOTIDE SEQUENCE [LARGE SCALE GENOMIC DNA]</scope>
    <source>
        <strain evidence="5">G3</strain>
    </source>
</reference>
<sequence length="195" mass="22256">MDPNCNEVFIDDLPTCIDVQFLKELFEDYGHFPTDSIFVKKQTKPNKAYAFVTFKSHELAKRAIEELNYTKLDGVPIRMYWGDPYTMSLARSDANTLLIRGLAENIEVSQLHDAFSNFGNLVTCKIPLTNLKSCGYGLVTFYSEEDARSAQNDLRDAAINGKPVEITFYQKQSQSQTNLNQIKPKRKQPQSILKM</sequence>
<dbReference type="PANTHER" id="PTHR48024:SF56">
    <property type="entry name" value="HETEROGENEOUS NUCLEAR RIBONUCLEOPROTEIN A0"/>
    <property type="match status" value="1"/>
</dbReference>
<dbReference type="InterPro" id="IPR035979">
    <property type="entry name" value="RBD_domain_sf"/>
</dbReference>
<dbReference type="FunFam" id="3.30.70.330:FF:001283">
    <property type="entry name" value="Polyadenylate-binding protein, putative"/>
    <property type="match status" value="1"/>
</dbReference>
<reference evidence="5" key="1">
    <citation type="submission" date="2006-10" db="EMBL/GenBank/DDBJ databases">
        <authorList>
            <person name="Amadeo P."/>
            <person name="Zhao Q."/>
            <person name="Wortman J."/>
            <person name="Fraser-Liggett C."/>
            <person name="Carlton J."/>
        </authorList>
    </citation>
    <scope>NUCLEOTIDE SEQUENCE</scope>
    <source>
        <strain evidence="5">G3</strain>
    </source>
</reference>
<dbReference type="eggNOG" id="KOG0123">
    <property type="taxonomic scope" value="Eukaryota"/>
</dbReference>
<dbReference type="CDD" id="cd00590">
    <property type="entry name" value="RRM_SF"/>
    <property type="match status" value="2"/>
</dbReference>
<dbReference type="PANTHER" id="PTHR48024">
    <property type="entry name" value="GEO13361P1-RELATED"/>
    <property type="match status" value="1"/>
</dbReference>
<dbReference type="Pfam" id="PF00076">
    <property type="entry name" value="RRM_1"/>
    <property type="match status" value="2"/>
</dbReference>
<gene>
    <name evidence="5" type="ORF">TVAG_278520</name>
</gene>
<organism evidence="5 6">
    <name type="scientific">Trichomonas vaginalis (strain ATCC PRA-98 / G3)</name>
    <dbReference type="NCBI Taxonomy" id="412133"/>
    <lineage>
        <taxon>Eukaryota</taxon>
        <taxon>Metamonada</taxon>
        <taxon>Parabasalia</taxon>
        <taxon>Trichomonadida</taxon>
        <taxon>Trichomonadidae</taxon>
        <taxon>Trichomonas</taxon>
    </lineage>
</organism>
<dbReference type="SUPFAM" id="SSF54928">
    <property type="entry name" value="RNA-binding domain, RBD"/>
    <property type="match status" value="1"/>
</dbReference>
<evidence type="ECO:0000256" key="3">
    <source>
        <dbReference type="SAM" id="MobiDB-lite"/>
    </source>
</evidence>
<evidence type="ECO:0000259" key="4">
    <source>
        <dbReference type="PROSITE" id="PS50102"/>
    </source>
</evidence>
<dbReference type="OrthoDB" id="19742at2759"/>
<name>A2DU93_TRIV3</name>
<dbReference type="InterPro" id="IPR012677">
    <property type="entry name" value="Nucleotide-bd_a/b_plait_sf"/>
</dbReference>
<dbReference type="FunFam" id="3.30.70.330:FF:000736">
    <property type="entry name" value="Polyadenylate-binding protein, putative"/>
    <property type="match status" value="1"/>
</dbReference>
<dbReference type="GO" id="GO:0003723">
    <property type="term" value="F:RNA binding"/>
    <property type="evidence" value="ECO:0007669"/>
    <property type="project" value="UniProtKB-UniRule"/>
</dbReference>
<keyword evidence="1 2" id="KW-0694">RNA-binding</keyword>
<dbReference type="InterPro" id="IPR000504">
    <property type="entry name" value="RRM_dom"/>
</dbReference>
<dbReference type="KEGG" id="tva:4774093"/>
<dbReference type="EMBL" id="DS113247">
    <property type="protein sequence ID" value="EAY16086.1"/>
    <property type="molecule type" value="Genomic_DNA"/>
</dbReference>
<dbReference type="VEuPathDB" id="TrichDB:TVAGG3_0438110"/>